<reference evidence="2" key="1">
    <citation type="submission" date="2022-10" db="EMBL/GenBank/DDBJ databases">
        <title>Novel sulphate-reducing endosymbionts in the free-living metamonad Anaeramoeba.</title>
        <authorList>
            <person name="Jerlstrom-Hultqvist J."/>
            <person name="Cepicka I."/>
            <person name="Gallot-Lavallee L."/>
            <person name="Salas-Leiva D."/>
            <person name="Curtis B.A."/>
            <person name="Zahonova K."/>
            <person name="Pipaliya S."/>
            <person name="Dacks J."/>
            <person name="Roger A.J."/>
        </authorList>
    </citation>
    <scope>NUCLEOTIDE SEQUENCE</scope>
    <source>
        <strain evidence="2">BMAN</strain>
    </source>
</reference>
<evidence type="ECO:0000313" key="3">
    <source>
        <dbReference type="Proteomes" id="UP001149090"/>
    </source>
</evidence>
<comment type="caution">
    <text evidence="2">The sequence shown here is derived from an EMBL/GenBank/DDBJ whole genome shotgun (WGS) entry which is preliminary data.</text>
</comment>
<feature type="region of interest" description="Disordered" evidence="1">
    <location>
        <begin position="14"/>
        <end position="42"/>
    </location>
</feature>
<keyword evidence="3" id="KW-1185">Reference proteome</keyword>
<gene>
    <name evidence="2" type="ORF">M0811_09781</name>
</gene>
<sequence>MEKFEQIIQANQYKENQNQYKENQYKENQTNQYKENQTNQYKENQNQYKENQNKYKENQYKENQYKENQIKVTDFMDYGYLQYNIPYHLLQETSQTNPNLSNPQINSFGNNYQEQVNDSKAYSNQDYTKSNEYQINQLKNLKPQNPNKSIKKIKHSPSKRQRQKNHLTSLLVKAYDNEDKILEQNEKGFHNRRSAANRYAW</sequence>
<name>A0A9Q0LFD9_ANAIG</name>
<dbReference type="AlphaFoldDB" id="A0A9Q0LFD9"/>
<dbReference type="EMBL" id="JAPDFW010000084">
    <property type="protein sequence ID" value="KAJ5071882.1"/>
    <property type="molecule type" value="Genomic_DNA"/>
</dbReference>
<evidence type="ECO:0000256" key="1">
    <source>
        <dbReference type="SAM" id="MobiDB-lite"/>
    </source>
</evidence>
<accession>A0A9Q0LFD9</accession>
<evidence type="ECO:0000313" key="2">
    <source>
        <dbReference type="EMBL" id="KAJ5071882.1"/>
    </source>
</evidence>
<feature type="compositionally biased region" description="Basic residues" evidence="1">
    <location>
        <begin position="149"/>
        <end position="165"/>
    </location>
</feature>
<feature type="region of interest" description="Disordered" evidence="1">
    <location>
        <begin position="142"/>
        <end position="165"/>
    </location>
</feature>
<protein>
    <submittedName>
        <fullName evidence="2">Uncharacterized protein</fullName>
    </submittedName>
</protein>
<dbReference type="Proteomes" id="UP001149090">
    <property type="component" value="Unassembled WGS sequence"/>
</dbReference>
<feature type="compositionally biased region" description="Polar residues" evidence="1">
    <location>
        <begin position="14"/>
        <end position="33"/>
    </location>
</feature>
<organism evidence="2 3">
    <name type="scientific">Anaeramoeba ignava</name>
    <name type="common">Anaerobic marine amoeba</name>
    <dbReference type="NCBI Taxonomy" id="1746090"/>
    <lineage>
        <taxon>Eukaryota</taxon>
        <taxon>Metamonada</taxon>
        <taxon>Anaeramoebidae</taxon>
        <taxon>Anaeramoeba</taxon>
    </lineage>
</organism>
<proteinExistence type="predicted"/>